<evidence type="ECO:0000313" key="1">
    <source>
        <dbReference type="EMBL" id="AYV78407.1"/>
    </source>
</evidence>
<organism evidence="1">
    <name type="scientific">Edafosvirus sp</name>
    <dbReference type="NCBI Taxonomy" id="2487765"/>
    <lineage>
        <taxon>Viruses</taxon>
        <taxon>Varidnaviria</taxon>
        <taxon>Bamfordvirae</taxon>
        <taxon>Nucleocytoviricota</taxon>
        <taxon>Megaviricetes</taxon>
        <taxon>Imitervirales</taxon>
        <taxon>Mimiviridae</taxon>
        <taxon>Klosneuvirinae</taxon>
    </lineage>
</organism>
<protein>
    <submittedName>
        <fullName evidence="1">Uncharacterized protein</fullName>
    </submittedName>
</protein>
<reference evidence="1" key="1">
    <citation type="submission" date="2018-10" db="EMBL/GenBank/DDBJ databases">
        <title>Hidden diversity of soil giant viruses.</title>
        <authorList>
            <person name="Schulz F."/>
            <person name="Alteio L."/>
            <person name="Goudeau D."/>
            <person name="Ryan E.M."/>
            <person name="Malmstrom R.R."/>
            <person name="Blanchard J."/>
            <person name="Woyke T."/>
        </authorList>
    </citation>
    <scope>NUCLEOTIDE SEQUENCE</scope>
    <source>
        <strain evidence="1">EDV1</strain>
    </source>
</reference>
<name>A0A3G4ZU44_9VIRU</name>
<proteinExistence type="predicted"/>
<sequence length="325" mass="37591">MSRIIRYQESVLRFIKGRSCINNINNNILTKEIILEHIEDSEFLLPIILLTIMNCQSKKSHVSLHGYYMASGIEFMCIIFRMIDHKSYYIDKYGVDKYYQIISNLINYTNISLASNIESMHNTITKDKAYVILNNATKLINEKLLNITNECDLPFADSNKKSDILKYHFKDETFAKNKLSKVKQLKKDNIINYVHTKLGSLCQMTIMIGWLLGCADEKSIANFEKIGTHLSIMIKIAYDFEHIDKYLANINDNSTTTTNFIINCGIQTSFELFQESKQKFIENAMIHDMYTNTIKEIVDILEAKIDNIIEQTSPDLKSTYSSMSK</sequence>
<dbReference type="EMBL" id="MK072077">
    <property type="protein sequence ID" value="AYV78407.1"/>
    <property type="molecule type" value="Genomic_DNA"/>
</dbReference>
<accession>A0A3G4ZU44</accession>
<gene>
    <name evidence="1" type="ORF">Edafosvirus12_6</name>
</gene>